<evidence type="ECO:0000313" key="8">
    <source>
        <dbReference type="EMBL" id="KAK5649185.1"/>
    </source>
</evidence>
<comment type="similarity">
    <text evidence="2">Belongs to the histidine acid phosphatase family.</text>
</comment>
<comment type="catalytic activity">
    <reaction evidence="1">
        <text>a phosphate monoester + H2O = an alcohol + phosphate</text>
        <dbReference type="Rhea" id="RHEA:15017"/>
        <dbReference type="ChEBI" id="CHEBI:15377"/>
        <dbReference type="ChEBI" id="CHEBI:30879"/>
        <dbReference type="ChEBI" id="CHEBI:43474"/>
        <dbReference type="ChEBI" id="CHEBI:67140"/>
        <dbReference type="EC" id="3.1.3.2"/>
    </reaction>
</comment>
<dbReference type="Gene3D" id="3.40.50.1240">
    <property type="entry name" value="Phosphoglycerate mutase-like"/>
    <property type="match status" value="1"/>
</dbReference>
<dbReference type="InterPro" id="IPR050645">
    <property type="entry name" value="Histidine_acid_phosphatase"/>
</dbReference>
<evidence type="ECO:0000313" key="9">
    <source>
        <dbReference type="Proteomes" id="UP001329430"/>
    </source>
</evidence>
<dbReference type="EC" id="3.1.3.2" evidence="3"/>
<dbReference type="EMBL" id="JAVRBK010000001">
    <property type="protein sequence ID" value="KAK5649185.1"/>
    <property type="molecule type" value="Genomic_DNA"/>
</dbReference>
<dbReference type="InterPro" id="IPR029033">
    <property type="entry name" value="His_PPase_superfam"/>
</dbReference>
<dbReference type="PANTHER" id="PTHR11567">
    <property type="entry name" value="ACID PHOSPHATASE-RELATED"/>
    <property type="match status" value="1"/>
</dbReference>
<dbReference type="SUPFAM" id="SSF53254">
    <property type="entry name" value="Phosphoglycerate mutase-like"/>
    <property type="match status" value="1"/>
</dbReference>
<keyword evidence="9" id="KW-1185">Reference proteome</keyword>
<dbReference type="InterPro" id="IPR000560">
    <property type="entry name" value="His_Pase_clade-2"/>
</dbReference>
<evidence type="ECO:0000256" key="4">
    <source>
        <dbReference type="ARBA" id="ARBA00022729"/>
    </source>
</evidence>
<evidence type="ECO:0000256" key="3">
    <source>
        <dbReference type="ARBA" id="ARBA00012646"/>
    </source>
</evidence>
<protein>
    <recommendedName>
        <fullName evidence="3">acid phosphatase</fullName>
        <ecNumber evidence="3">3.1.3.2</ecNumber>
    </recommendedName>
</protein>
<organism evidence="8 9">
    <name type="scientific">Pyrocoelia pectoralis</name>
    <dbReference type="NCBI Taxonomy" id="417401"/>
    <lineage>
        <taxon>Eukaryota</taxon>
        <taxon>Metazoa</taxon>
        <taxon>Ecdysozoa</taxon>
        <taxon>Arthropoda</taxon>
        <taxon>Hexapoda</taxon>
        <taxon>Insecta</taxon>
        <taxon>Pterygota</taxon>
        <taxon>Neoptera</taxon>
        <taxon>Endopterygota</taxon>
        <taxon>Coleoptera</taxon>
        <taxon>Polyphaga</taxon>
        <taxon>Elateriformia</taxon>
        <taxon>Elateroidea</taxon>
        <taxon>Lampyridae</taxon>
        <taxon>Lampyrinae</taxon>
        <taxon>Pyrocoelia</taxon>
    </lineage>
</organism>
<reference evidence="8 9" key="1">
    <citation type="journal article" date="2024" name="Insects">
        <title>An Improved Chromosome-Level Genome Assembly of the Firefly Pyrocoelia pectoralis.</title>
        <authorList>
            <person name="Fu X."/>
            <person name="Meyer-Rochow V.B."/>
            <person name="Ballantyne L."/>
            <person name="Zhu X."/>
        </authorList>
    </citation>
    <scope>NUCLEOTIDE SEQUENCE [LARGE SCALE GENOMIC DNA]</scope>
    <source>
        <strain evidence="8">XCY_ONT2</strain>
    </source>
</reference>
<keyword evidence="7" id="KW-0325">Glycoprotein</keyword>
<dbReference type="Proteomes" id="UP001329430">
    <property type="component" value="Chromosome 1"/>
</dbReference>
<keyword evidence="6" id="KW-1015">Disulfide bond</keyword>
<dbReference type="AlphaFoldDB" id="A0AAN7VJS0"/>
<dbReference type="CDD" id="cd07061">
    <property type="entry name" value="HP_HAP_like"/>
    <property type="match status" value="1"/>
</dbReference>
<comment type="caution">
    <text evidence="8">The sequence shown here is derived from an EMBL/GenBank/DDBJ whole genome shotgun (WGS) entry which is preliminary data.</text>
</comment>
<dbReference type="Pfam" id="PF00328">
    <property type="entry name" value="His_Phos_2"/>
    <property type="match status" value="1"/>
</dbReference>
<keyword evidence="5" id="KW-0378">Hydrolase</keyword>
<evidence type="ECO:0000256" key="5">
    <source>
        <dbReference type="ARBA" id="ARBA00022801"/>
    </source>
</evidence>
<evidence type="ECO:0000256" key="2">
    <source>
        <dbReference type="ARBA" id="ARBA00005375"/>
    </source>
</evidence>
<evidence type="ECO:0000256" key="7">
    <source>
        <dbReference type="ARBA" id="ARBA00023180"/>
    </source>
</evidence>
<evidence type="ECO:0000256" key="1">
    <source>
        <dbReference type="ARBA" id="ARBA00000032"/>
    </source>
</evidence>
<dbReference type="PANTHER" id="PTHR11567:SF211">
    <property type="entry name" value="PROSTATIC ACID PHOSPHATASE"/>
    <property type="match status" value="1"/>
</dbReference>
<evidence type="ECO:0000256" key="6">
    <source>
        <dbReference type="ARBA" id="ARBA00023157"/>
    </source>
</evidence>
<dbReference type="GO" id="GO:0003993">
    <property type="term" value="F:acid phosphatase activity"/>
    <property type="evidence" value="ECO:0007669"/>
    <property type="project" value="UniProtKB-EC"/>
</dbReference>
<name>A0AAN7VJS0_9COLE</name>
<keyword evidence="4" id="KW-0732">Signal</keyword>
<gene>
    <name evidence="8" type="ORF">RI129_000214</name>
</gene>
<proteinExistence type="inferred from homology"/>
<sequence>MCQGIKCYSLPWTERTLFYISLKIKLIRPSRQLFSKCFDNVDQQARVQFEKKTVQKIFRHGDKAGEAFGIYPSDPYINESYYPYGLGELTNKGKQNAYMLGRKLRRIYHRIISDFYSPQSLYAASGPYSRTQASLQLVLAALYPPKGTKMEWSSRLNWQPIAYEQLTDRTFQCPRISCDRFIKSYHEFLESPEGQAVEEKYRREYDFISQNTNLTVKKSEDLFFLYFTLLSEVEWGLAPPEWTKALPPNYLENIAKDFYVSSANSPLNKRMSGGILLKKIVDEMHSQIAKNQNKSKIFLYSGHEFSITYTLNALNVYHPHIPKYSSCILLEFHKTKGKYGVMVYYLESPAQEPRLLTIPGCEEFCEFKKFVTLLKDNIATDEDECIL</sequence>
<accession>A0AAN7VJS0</accession>